<accession>A0A0C3QQ26</accession>
<reference evidence="2 3" key="1">
    <citation type="submission" date="2014-04" db="EMBL/GenBank/DDBJ databases">
        <authorList>
            <consortium name="DOE Joint Genome Institute"/>
            <person name="Kuo A."/>
            <person name="Girlanda M."/>
            <person name="Perotto S."/>
            <person name="Kohler A."/>
            <person name="Nagy L.G."/>
            <person name="Floudas D."/>
            <person name="Copeland A."/>
            <person name="Barry K.W."/>
            <person name="Cichocki N."/>
            <person name="Veneault-Fourrey C."/>
            <person name="LaButti K."/>
            <person name="Lindquist E.A."/>
            <person name="Lipzen A."/>
            <person name="Lundell T."/>
            <person name="Morin E."/>
            <person name="Murat C."/>
            <person name="Sun H."/>
            <person name="Tunlid A."/>
            <person name="Henrissat B."/>
            <person name="Grigoriev I.V."/>
            <person name="Hibbett D.S."/>
            <person name="Martin F."/>
            <person name="Nordberg H.P."/>
            <person name="Cantor M.N."/>
            <person name="Hua S.X."/>
        </authorList>
    </citation>
    <scope>NUCLEOTIDE SEQUENCE [LARGE SCALE GENOMIC DNA]</scope>
    <source>
        <strain evidence="2 3">MUT 4182</strain>
    </source>
</reference>
<gene>
    <name evidence="2" type="ORF">M407DRAFT_227330</name>
</gene>
<dbReference type="OrthoDB" id="10376479at2759"/>
<dbReference type="STRING" id="1051891.A0A0C3QQ26"/>
<name>A0A0C3QQ26_9AGAM</name>
<protein>
    <submittedName>
        <fullName evidence="2">Uncharacterized protein</fullName>
    </submittedName>
</protein>
<evidence type="ECO:0000313" key="3">
    <source>
        <dbReference type="Proteomes" id="UP000054248"/>
    </source>
</evidence>
<keyword evidence="3" id="KW-1185">Reference proteome</keyword>
<feature type="region of interest" description="Disordered" evidence="1">
    <location>
        <begin position="208"/>
        <end position="229"/>
    </location>
</feature>
<dbReference type="HOGENOM" id="CLU_633392_0_0_1"/>
<dbReference type="Proteomes" id="UP000054248">
    <property type="component" value="Unassembled WGS sequence"/>
</dbReference>
<proteinExistence type="predicted"/>
<dbReference type="EMBL" id="KN822981">
    <property type="protein sequence ID" value="KIO29569.1"/>
    <property type="molecule type" value="Genomic_DNA"/>
</dbReference>
<feature type="region of interest" description="Disordered" evidence="1">
    <location>
        <begin position="412"/>
        <end position="433"/>
    </location>
</feature>
<dbReference type="AlphaFoldDB" id="A0A0C3QQ26"/>
<reference evidence="3" key="2">
    <citation type="submission" date="2015-01" db="EMBL/GenBank/DDBJ databases">
        <title>Evolutionary Origins and Diversification of the Mycorrhizal Mutualists.</title>
        <authorList>
            <consortium name="DOE Joint Genome Institute"/>
            <consortium name="Mycorrhizal Genomics Consortium"/>
            <person name="Kohler A."/>
            <person name="Kuo A."/>
            <person name="Nagy L.G."/>
            <person name="Floudas D."/>
            <person name="Copeland A."/>
            <person name="Barry K.W."/>
            <person name="Cichocki N."/>
            <person name="Veneault-Fourrey C."/>
            <person name="LaButti K."/>
            <person name="Lindquist E.A."/>
            <person name="Lipzen A."/>
            <person name="Lundell T."/>
            <person name="Morin E."/>
            <person name="Murat C."/>
            <person name="Riley R."/>
            <person name="Ohm R."/>
            <person name="Sun H."/>
            <person name="Tunlid A."/>
            <person name="Henrissat B."/>
            <person name="Grigoriev I.V."/>
            <person name="Hibbett D.S."/>
            <person name="Martin F."/>
        </authorList>
    </citation>
    <scope>NUCLEOTIDE SEQUENCE [LARGE SCALE GENOMIC DNA]</scope>
    <source>
        <strain evidence="3">MUT 4182</strain>
    </source>
</reference>
<sequence>MTSTSESKNGEDVDKAILWASTFLCYEGARITSERPAVIGGARSRRAEREAQKAGRIRLLFTSCTASTTAAVAVRRAREGVQAAIVQDFKDKGQSATDDQMSEYSPQSQHLSNDTTGFLLKYALTPLIFSGVAGITPSIHATYLQNLFQRMYRNETPLPEDRSALSHYIYCFSINRIWQCLQDSPGGSKNPFIALFLSWESASELTESDFRGRSPNQGSIPRDLEREDESKLSEYVGDLPDVKSTRKPLQFELTEGQAWQLLTKFKSCLGRIQSTASMIKTLVQGHQDPEKHSVKVNDRLLLTGAVKLLAANFQVLGWLVHHSSSFWKLLDSLEPVFAKRMVKPSLIGTTGGCCFCCSRLLELSRIKSTNLSAELPIQPWMPPNAIPMDLKLQILDDLVGLLEEYLGTRPREERKRFRPRQVKEEEEKSQERI</sequence>
<evidence type="ECO:0000256" key="1">
    <source>
        <dbReference type="SAM" id="MobiDB-lite"/>
    </source>
</evidence>
<evidence type="ECO:0000313" key="2">
    <source>
        <dbReference type="EMBL" id="KIO29569.1"/>
    </source>
</evidence>
<organism evidence="2 3">
    <name type="scientific">Tulasnella calospora MUT 4182</name>
    <dbReference type="NCBI Taxonomy" id="1051891"/>
    <lineage>
        <taxon>Eukaryota</taxon>
        <taxon>Fungi</taxon>
        <taxon>Dikarya</taxon>
        <taxon>Basidiomycota</taxon>
        <taxon>Agaricomycotina</taxon>
        <taxon>Agaricomycetes</taxon>
        <taxon>Cantharellales</taxon>
        <taxon>Tulasnellaceae</taxon>
        <taxon>Tulasnella</taxon>
    </lineage>
</organism>